<organism evidence="2 3">
    <name type="scientific">Xanthomonas pisi</name>
    <dbReference type="NCBI Taxonomy" id="56457"/>
    <lineage>
        <taxon>Bacteria</taxon>
        <taxon>Pseudomonadati</taxon>
        <taxon>Pseudomonadota</taxon>
        <taxon>Gammaproteobacteria</taxon>
        <taxon>Lysobacterales</taxon>
        <taxon>Lysobacteraceae</taxon>
        <taxon>Xanthomonas</taxon>
    </lineage>
</organism>
<evidence type="ECO:0000256" key="1">
    <source>
        <dbReference type="SAM" id="MobiDB-lite"/>
    </source>
</evidence>
<proteinExistence type="predicted"/>
<dbReference type="Proteomes" id="UP000238191">
    <property type="component" value="Unassembled WGS sequence"/>
</dbReference>
<protein>
    <submittedName>
        <fullName evidence="2">Uncharacterized protein</fullName>
    </submittedName>
</protein>
<gene>
    <name evidence="2" type="ORF">XpiCFBP4643_12075</name>
</gene>
<accession>A0A2S7D296</accession>
<comment type="caution">
    <text evidence="2">The sequence shown here is derived from an EMBL/GenBank/DDBJ whole genome shotgun (WGS) entry which is preliminary data.</text>
</comment>
<keyword evidence="3" id="KW-1185">Reference proteome</keyword>
<evidence type="ECO:0000313" key="3">
    <source>
        <dbReference type="Proteomes" id="UP000238191"/>
    </source>
</evidence>
<feature type="region of interest" description="Disordered" evidence="1">
    <location>
        <begin position="1"/>
        <end position="24"/>
    </location>
</feature>
<reference evidence="3" key="1">
    <citation type="submission" date="2016-08" db="EMBL/GenBank/DDBJ databases">
        <authorList>
            <person name="Merda D."/>
            <person name="Briand M."/>
            <person name="Taghouti G."/>
            <person name="Carrere S."/>
            <person name="Gouzy J."/>
            <person name="Portier P."/>
            <person name="Jacques M.-A."/>
            <person name="Fischer-Le Saux M."/>
        </authorList>
    </citation>
    <scope>NUCLEOTIDE SEQUENCE [LARGE SCALE GENOMIC DNA]</scope>
    <source>
        <strain evidence="3">CFBP4643</strain>
    </source>
</reference>
<sequence length="70" mass="7625">MQAVRTAGPEFASAKRHGRGRSPCRACRNAKQCKVCRHRCRAFLMRVVGPSSMDQFACAVASQPECSAPT</sequence>
<dbReference type="AlphaFoldDB" id="A0A2S7D296"/>
<name>A0A2S7D296_9XANT</name>
<dbReference type="EMBL" id="MDEI01000009">
    <property type="protein sequence ID" value="PPU67965.1"/>
    <property type="molecule type" value="Genomic_DNA"/>
</dbReference>
<evidence type="ECO:0000313" key="2">
    <source>
        <dbReference type="EMBL" id="PPU67965.1"/>
    </source>
</evidence>